<organism evidence="2 3">
    <name type="scientific">Gordonia otitidis (strain DSM 44809 / CCUG 52243 / JCM 12355 / NBRC 100426 / IFM 10032)</name>
    <dbReference type="NCBI Taxonomy" id="1108044"/>
    <lineage>
        <taxon>Bacteria</taxon>
        <taxon>Bacillati</taxon>
        <taxon>Actinomycetota</taxon>
        <taxon>Actinomycetes</taxon>
        <taxon>Mycobacteriales</taxon>
        <taxon>Gordoniaceae</taxon>
        <taxon>Gordonia</taxon>
    </lineage>
</organism>
<comment type="caution">
    <text evidence="2">The sequence shown here is derived from an EMBL/GenBank/DDBJ whole genome shotgun (WGS) entry which is preliminary data.</text>
</comment>
<sequence length="313" mass="34294">MSEEHAHSSTGPLPVGPLPVGPLTFGPADALRISRLSGSELNDVGRATQRLARQAEARTALLAFRIGESVADDMLIVTSTRPHTHHAADNAAIAEISLQLGISRSQARRYAVLGAQLADLPETSTAFLDGEIRMSRIELVAEALSALDSALRANAEPLAVELARRTSADLTLRDQLAELVIALDPEAAAEARRDFAERNQNIHIRPEVHGHVSIDGCLPAEQGVHLVTRISALVAERLWPRRLATRRSTPCRRFRRDPGSTGRTPHLRLRINALSGNTTRRRAARRSRRARVGPGPVESGRARTRSRRRGRYR</sequence>
<dbReference type="RefSeq" id="WP_007240813.1">
    <property type="nucleotide sequence ID" value="NZ_BAFB01000232.1"/>
</dbReference>
<dbReference type="AlphaFoldDB" id="H5TT42"/>
<proteinExistence type="predicted"/>
<evidence type="ECO:0000313" key="2">
    <source>
        <dbReference type="EMBL" id="GAB36650.1"/>
    </source>
</evidence>
<name>H5TT42_GORO1</name>
<accession>H5TT42</accession>
<feature type="compositionally biased region" description="Basic residues" evidence="1">
    <location>
        <begin position="279"/>
        <end position="291"/>
    </location>
</feature>
<evidence type="ECO:0000256" key="1">
    <source>
        <dbReference type="SAM" id="MobiDB-lite"/>
    </source>
</evidence>
<evidence type="ECO:0000313" key="3">
    <source>
        <dbReference type="Proteomes" id="UP000005038"/>
    </source>
</evidence>
<reference evidence="2" key="1">
    <citation type="submission" date="2012-02" db="EMBL/GenBank/DDBJ databases">
        <title>Whole genome shotgun sequence of Gordonia otitidis NBRC 100426.</title>
        <authorList>
            <person name="Yoshida I."/>
            <person name="Hosoyama A."/>
            <person name="Tsuchikane K."/>
            <person name="Katsumata H."/>
            <person name="Yamazaki S."/>
            <person name="Fujita N."/>
        </authorList>
    </citation>
    <scope>NUCLEOTIDE SEQUENCE [LARGE SCALE GENOMIC DNA]</scope>
    <source>
        <strain evidence="2">NBRC 100426</strain>
    </source>
</reference>
<dbReference type="OrthoDB" id="4363335at2"/>
<evidence type="ECO:0008006" key="4">
    <source>
        <dbReference type="Google" id="ProtNLM"/>
    </source>
</evidence>
<protein>
    <recommendedName>
        <fullName evidence="4">DUF222 domain-containing protein</fullName>
    </recommendedName>
</protein>
<dbReference type="Proteomes" id="UP000005038">
    <property type="component" value="Unassembled WGS sequence"/>
</dbReference>
<dbReference type="STRING" id="1108044.GOOTI_232_00070"/>
<feature type="region of interest" description="Disordered" evidence="1">
    <location>
        <begin position="273"/>
        <end position="313"/>
    </location>
</feature>
<keyword evidence="3" id="KW-1185">Reference proteome</keyword>
<dbReference type="EMBL" id="BAFB01000232">
    <property type="protein sequence ID" value="GAB36650.1"/>
    <property type="molecule type" value="Genomic_DNA"/>
</dbReference>
<feature type="compositionally biased region" description="Basic residues" evidence="1">
    <location>
        <begin position="302"/>
        <end position="313"/>
    </location>
</feature>
<gene>
    <name evidence="2" type="ORF">GOOTI_232_00070</name>
</gene>